<evidence type="ECO:0000256" key="1">
    <source>
        <dbReference type="SAM" id="MobiDB-lite"/>
    </source>
</evidence>
<dbReference type="Pfam" id="PF19407">
    <property type="entry name" value="DUF5979"/>
    <property type="match status" value="4"/>
</dbReference>
<feature type="region of interest" description="Disordered" evidence="1">
    <location>
        <begin position="1"/>
        <end position="25"/>
    </location>
</feature>
<feature type="domain" description="DUF5979" evidence="4">
    <location>
        <begin position="1412"/>
        <end position="1517"/>
    </location>
</feature>
<feature type="domain" description="DUF11" evidence="3">
    <location>
        <begin position="131"/>
        <end position="258"/>
    </location>
</feature>
<accession>A0AAF0Z851</accession>
<reference evidence="6" key="1">
    <citation type="submission" date="2023-11" db="EMBL/GenBank/DDBJ databases">
        <authorList>
            <person name="Helweg L.P."/>
            <person name="Kiel A."/>
            <person name="Hitz F."/>
            <person name="Ruckert-Reed C."/>
            <person name="Busche T."/>
            <person name="Kaltschmidt B."/>
            <person name="Kaltschmidt C."/>
        </authorList>
    </citation>
    <scope>NUCLEOTIDE SEQUENCE [LARGE SCALE GENOMIC DNA]</scope>
    <source>
        <strain evidence="6">4.1</strain>
    </source>
</reference>
<dbReference type="EMBL" id="CP138359">
    <property type="protein sequence ID" value="WPF82251.1"/>
    <property type="molecule type" value="Genomic_DNA"/>
</dbReference>
<evidence type="ECO:0000313" key="5">
    <source>
        <dbReference type="EMBL" id="WPF82251.1"/>
    </source>
</evidence>
<keyword evidence="6" id="KW-1185">Reference proteome</keyword>
<proteinExistence type="predicted"/>
<feature type="region of interest" description="Disordered" evidence="1">
    <location>
        <begin position="49"/>
        <end position="117"/>
    </location>
</feature>
<feature type="compositionally biased region" description="Low complexity" evidence="1">
    <location>
        <begin position="88"/>
        <end position="117"/>
    </location>
</feature>
<sequence>MPHPSTPLPGLSVRPTQDGRGRRRARTVAVSIMLALVGLTLPPVAAVSADEPAVSQTLAPSPAPAPAPSATADETGLAPEGAVDTQPADEPAPAATAPEAPGATEGTDPNDAPAQRQGAVAAADLPTSQVNVTKTNDVVGALTPGKEFTYQITVKCSGLTVDCVDETVTDVLPAGLDVTSLPPSTPSRTVTYDETTRELTVQFIDALQEPVGEKGLTAGSAVNLTIGMRLPADTTLLDGSTVSNTATVVAENAEPHSSTSDLVVSVPRVVTPVATKRWDSPANVAGTGSTSTIVLGVRNTSSTSAEVTELSVSDSTPATFEHFDLTDATLLTLPAGATTAQLFVVVDGAEVPAGQLTAPGAFDLPAGVDATTVTGARIAFTAGGTALPYDATGGSVSLDMVLRDTLRSTGEPLRPSSRIVVDNCAVPGAVDAVAGPSTGTQVCASTQILPDTLVLGATKDYFPDTDGSYSEDSGEHAVIGHASPVTAIVSITNRSPFKIAEIVVREPHSAPVGDPSASELEKLDVAQVRWVLPQGGTSAQVLVTYADGTMTEQTYTADGTAPTEAGKRVTGVTITYSGRDADGNPSIAEGATARLGIHGTLNDLVTDDDLADGTSPFVLNVAGYTGSAGRTDSTGTTSGTVSGHLEVETANPSLGGTKTVGQTSVPEDQPIPFTLRVVNNGNIALVSPVVSDPRTEPDGTPVAAGNPFDSLRLTSASVDKSASTPGVTIEVYDPVAAAWVAYTGAAADVLERATGVRARMDGELTPTKGFTLNLRTERRPGVPDGVVITNCYTPTAGGYVGTEACSPQIETGPANDAGSLNKSIAPATLPEWVPGLSQQTATVTLTARNTGNMSMKSLQMTDQDPDFFDAVDFRTFTGLRMPAGADRVQVDAYSGGAWVTGTPRTTAVLPNGVSAASVTGLRATFTSTSTVNDGYMLTPCADTMCSGRLLFTVSPRQHPRSDATAEVPATLTNTVSARYHTFLNPVSGDPREIDPVDATLALVEGTSSMAVSKTPNSSIEPGEVAPFRLTVRNTGTSNISDLVVKDLLPVGLELDESFAGDGGQPFKVVDVTVPAGTPPVPAPVFTATPDGERTAGLTWDFSTSADGQPWLLAPSARLTIEIQVRLEPGVTTNQVITNTMGATGTGPSFTCDAASQTDGAFGPGTYCTASAGVTVKGGAAFSARKWVAGTVDLGWYNTRTKTTVAVGGPQCPSRVGPDGVVYTAFPCIALVNPGDQFQYLLRLVNAGTESATNMRIVDRFPVQGDTGVILDQSRGTQWTTRPTLASEPQLAGPGAMTTRYTTSGTICTSDLDMGGAGSSKPQCAGSEWAAPFSPDVTAASMDLTFATPLVPGGSVDITFAMTSPVDATEVANPSVAWNSFAHAETTQRGGGSYVLPSTEPIQVGVGLMFGSLEISKEIGENPYGLALDDVDFGVRVVCTVDPVGGDVTTVRDETLSVSVDSPVTVGGIPSGAECAVWETDPRGGAGDATETDPVLVTIPADATGTTSVQQVRIVNDFSTTRLALVKEVAGKAAPYAQTTYPAAVTCTYGGAPVAGFDPLQVTVSSLETTVVDVPSGAECSVLETGAGGATQVTYGAGVARPERAAGADSADGAPAVGAASAEPTPALMAAGMVTTLEIVNEFRAGSLVVAKDFSGPGAVGLTAGPFTFSVVCSLDGRADAVSTEVVVQGDGSGETLYSEPLDGLPVGAECVVTETGTGGADTTPAPVTVTIPDAVEGLEQTVVAGFTNVFSAATLDLTKIVDGDAADTEAVRDAEFTVLVTCQVEASDGTILTLGSASTQIRGGETLRLVDADGADLLLPNGAHCFAAETETGGATTVTIDADSYETAVVVGTSDEVQEIGLTVVNTFTTPPEPVEPTGPTDPSVDPSTPTGPGSTPGDGGVPAAAGGLPVTGADVAWISVVALLLVSAGAVLVVRRRRTADARGETQG</sequence>
<dbReference type="PANTHER" id="PTHR34819:SF3">
    <property type="entry name" value="CELL SURFACE PROTEIN"/>
    <property type="match status" value="1"/>
</dbReference>
<feature type="domain" description="DUF5979" evidence="4">
    <location>
        <begin position="1523"/>
        <end position="1596"/>
    </location>
</feature>
<feature type="domain" description="DUF11" evidence="3">
    <location>
        <begin position="1010"/>
        <end position="1062"/>
    </location>
</feature>
<keyword evidence="2" id="KW-0472">Membrane</keyword>
<dbReference type="InterPro" id="IPR047589">
    <property type="entry name" value="DUF11_rpt"/>
</dbReference>
<feature type="compositionally biased region" description="Low complexity" evidence="1">
    <location>
        <begin position="1878"/>
        <end position="1894"/>
    </location>
</feature>
<organism evidence="5 6">
    <name type="scientific">Sanguibacter biliveldensis</name>
    <dbReference type="NCBI Taxonomy" id="3030830"/>
    <lineage>
        <taxon>Bacteria</taxon>
        <taxon>Bacillati</taxon>
        <taxon>Actinomycetota</taxon>
        <taxon>Actinomycetes</taxon>
        <taxon>Micrococcales</taxon>
        <taxon>Sanguibacteraceae</taxon>
        <taxon>Sanguibacter</taxon>
    </lineage>
</organism>
<evidence type="ECO:0000259" key="4">
    <source>
        <dbReference type="Pfam" id="PF19407"/>
    </source>
</evidence>
<dbReference type="InterPro" id="IPR046022">
    <property type="entry name" value="DUF5979"/>
</dbReference>
<feature type="domain" description="DUF5979" evidence="4">
    <location>
        <begin position="1648"/>
        <end position="1750"/>
    </location>
</feature>
<feature type="domain" description="DUF5979" evidence="4">
    <location>
        <begin position="1756"/>
        <end position="1869"/>
    </location>
</feature>
<dbReference type="Proteomes" id="UP001304340">
    <property type="component" value="Chromosome"/>
</dbReference>
<dbReference type="RefSeq" id="WP_319157498.1">
    <property type="nucleotide sequence ID" value="NZ_CP138359.1"/>
</dbReference>
<dbReference type="Gene3D" id="2.60.40.740">
    <property type="match status" value="1"/>
</dbReference>
<name>A0AAF0Z851_9MICO</name>
<evidence type="ECO:0000259" key="3">
    <source>
        <dbReference type="Pfam" id="PF01345"/>
    </source>
</evidence>
<keyword evidence="2" id="KW-1133">Transmembrane helix</keyword>
<dbReference type="KEGG" id="sbil:SANBI_003595"/>
<dbReference type="NCBIfam" id="TIGR01451">
    <property type="entry name" value="B_ant_repeat"/>
    <property type="match status" value="1"/>
</dbReference>
<feature type="region of interest" description="Disordered" evidence="1">
    <location>
        <begin position="1868"/>
        <end position="1904"/>
    </location>
</feature>
<dbReference type="InterPro" id="IPR001434">
    <property type="entry name" value="OmcB-like_DUF11"/>
</dbReference>
<dbReference type="InterPro" id="IPR051172">
    <property type="entry name" value="Chlamydia_OmcB"/>
</dbReference>
<dbReference type="Pfam" id="PF01345">
    <property type="entry name" value="DUF11"/>
    <property type="match status" value="2"/>
</dbReference>
<gene>
    <name evidence="5" type="ORF">SANBI_003595</name>
</gene>
<dbReference type="PANTHER" id="PTHR34819">
    <property type="entry name" value="LARGE CYSTEINE-RICH PERIPLASMIC PROTEIN OMCB"/>
    <property type="match status" value="1"/>
</dbReference>
<keyword evidence="2" id="KW-0812">Transmembrane</keyword>
<evidence type="ECO:0000256" key="2">
    <source>
        <dbReference type="SAM" id="Phobius"/>
    </source>
</evidence>
<dbReference type="NCBIfam" id="TIGR01167">
    <property type="entry name" value="LPXTG_anchor"/>
    <property type="match status" value="1"/>
</dbReference>
<protein>
    <submittedName>
        <fullName evidence="5">DUF5979 domain-containing protein</fullName>
    </submittedName>
</protein>
<evidence type="ECO:0000313" key="6">
    <source>
        <dbReference type="Proteomes" id="UP001304340"/>
    </source>
</evidence>
<feature type="transmembrane region" description="Helical" evidence="2">
    <location>
        <begin position="1916"/>
        <end position="1935"/>
    </location>
</feature>